<reference evidence="2 3" key="1">
    <citation type="submission" date="2023-10" db="EMBL/GenBank/DDBJ databases">
        <title>Hymenobacter endophyticus sp. nov., an isolate from the leaf tissues of wheat.</title>
        <authorList>
            <person name="Dai Y."/>
        </authorList>
    </citation>
    <scope>NUCLEOTIDE SEQUENCE [LARGE SCALE GENOMIC DNA]</scope>
    <source>
        <strain evidence="2 3">ZK17L-C2</strain>
    </source>
</reference>
<sequence>MLRTLLIAASLSFGAATSVNAQMVQTFPKDKFMVACDCKLYPDQVHMKMVRESGSNVPVSAYVCAANKDSYEQGSITNITIQDNSANYKAYKSMSPTQAAAVFETGLLKQYYSNLQANGIRAEYTSYRGVKAIRYSFNMMETMPAEAIFFLKNRKAYLLQVASRTDVDSKFQTLVGTFHFLQ</sequence>
<dbReference type="Proteomes" id="UP001250698">
    <property type="component" value="Unassembled WGS sequence"/>
</dbReference>
<evidence type="ECO:0008006" key="4">
    <source>
        <dbReference type="Google" id="ProtNLM"/>
    </source>
</evidence>
<dbReference type="RefSeq" id="WP_315997067.1">
    <property type="nucleotide sequence ID" value="NZ_JAWDJT010000002.1"/>
</dbReference>
<evidence type="ECO:0000256" key="1">
    <source>
        <dbReference type="SAM" id="SignalP"/>
    </source>
</evidence>
<evidence type="ECO:0000313" key="2">
    <source>
        <dbReference type="EMBL" id="MDU0369575.1"/>
    </source>
</evidence>
<proteinExistence type="predicted"/>
<organism evidence="2 3">
    <name type="scientific">Hymenobacter endophyticus</name>
    <dbReference type="NCBI Taxonomy" id="3076335"/>
    <lineage>
        <taxon>Bacteria</taxon>
        <taxon>Pseudomonadati</taxon>
        <taxon>Bacteroidota</taxon>
        <taxon>Cytophagia</taxon>
        <taxon>Cytophagales</taxon>
        <taxon>Hymenobacteraceae</taxon>
        <taxon>Hymenobacter</taxon>
    </lineage>
</organism>
<gene>
    <name evidence="2" type="ORF">ROI90_04140</name>
</gene>
<name>A0ABU3TE12_9BACT</name>
<comment type="caution">
    <text evidence="2">The sequence shown here is derived from an EMBL/GenBank/DDBJ whole genome shotgun (WGS) entry which is preliminary data.</text>
</comment>
<feature type="chain" id="PRO_5045371865" description="DUF1795 domain-containing protein" evidence="1">
    <location>
        <begin position="22"/>
        <end position="182"/>
    </location>
</feature>
<keyword evidence="3" id="KW-1185">Reference proteome</keyword>
<keyword evidence="1" id="KW-0732">Signal</keyword>
<dbReference type="EMBL" id="JAWDJT010000002">
    <property type="protein sequence ID" value="MDU0369575.1"/>
    <property type="molecule type" value="Genomic_DNA"/>
</dbReference>
<accession>A0ABU3TE12</accession>
<evidence type="ECO:0000313" key="3">
    <source>
        <dbReference type="Proteomes" id="UP001250698"/>
    </source>
</evidence>
<protein>
    <recommendedName>
        <fullName evidence="4">DUF1795 domain-containing protein</fullName>
    </recommendedName>
</protein>
<feature type="signal peptide" evidence="1">
    <location>
        <begin position="1"/>
        <end position="21"/>
    </location>
</feature>